<evidence type="ECO:0000313" key="5">
    <source>
        <dbReference type="Proteomes" id="UP000664521"/>
    </source>
</evidence>
<feature type="signal peptide" evidence="1">
    <location>
        <begin position="1"/>
        <end position="24"/>
    </location>
</feature>
<dbReference type="Pfam" id="PF01408">
    <property type="entry name" value="GFO_IDH_MocA"/>
    <property type="match status" value="1"/>
</dbReference>
<dbReference type="SUPFAM" id="SSF55347">
    <property type="entry name" value="Glyceraldehyde-3-phosphate dehydrogenase-like, C-terminal domain"/>
    <property type="match status" value="1"/>
</dbReference>
<evidence type="ECO:0000259" key="2">
    <source>
        <dbReference type="Pfam" id="PF01408"/>
    </source>
</evidence>
<dbReference type="GO" id="GO:0005737">
    <property type="term" value="C:cytoplasm"/>
    <property type="evidence" value="ECO:0007669"/>
    <property type="project" value="TreeGrafter"/>
</dbReference>
<comment type="caution">
    <text evidence="4">The sequence shown here is derived from an EMBL/GenBank/DDBJ whole genome shotgun (WGS) entry which is preliminary data.</text>
</comment>
<dbReference type="Gene3D" id="3.30.360.10">
    <property type="entry name" value="Dihydrodipicolinate Reductase, domain 2"/>
    <property type="match status" value="1"/>
</dbReference>
<feature type="domain" description="Gfo/Idh/MocA-like oxidoreductase N-terminal" evidence="2">
    <location>
        <begin position="60"/>
        <end position="174"/>
    </location>
</feature>
<evidence type="ECO:0000256" key="1">
    <source>
        <dbReference type="SAM" id="SignalP"/>
    </source>
</evidence>
<dbReference type="Pfam" id="PF02894">
    <property type="entry name" value="GFO_IDH_MocA_C"/>
    <property type="match status" value="1"/>
</dbReference>
<dbReference type="OrthoDB" id="64915at2759"/>
<keyword evidence="5" id="KW-1185">Reference proteome</keyword>
<dbReference type="Gene3D" id="3.40.50.720">
    <property type="entry name" value="NAD(P)-binding Rossmann-like Domain"/>
    <property type="match status" value="1"/>
</dbReference>
<dbReference type="InterPro" id="IPR036291">
    <property type="entry name" value="NAD(P)-bd_dom_sf"/>
</dbReference>
<dbReference type="GO" id="GO:0016491">
    <property type="term" value="F:oxidoreductase activity"/>
    <property type="evidence" value="ECO:0007669"/>
    <property type="project" value="TreeGrafter"/>
</dbReference>
<dbReference type="InterPro" id="IPR004104">
    <property type="entry name" value="Gfo/Idh/MocA-like_OxRdtase_C"/>
</dbReference>
<gene>
    <name evidence="4" type="ORF">HETSPECPRED_001990</name>
</gene>
<feature type="domain" description="Gfo/Idh/MocA-like oxidoreductase C-terminal" evidence="3">
    <location>
        <begin position="280"/>
        <end position="456"/>
    </location>
</feature>
<dbReference type="SUPFAM" id="SSF51735">
    <property type="entry name" value="NAD(P)-binding Rossmann-fold domains"/>
    <property type="match status" value="1"/>
</dbReference>
<evidence type="ECO:0008006" key="6">
    <source>
        <dbReference type="Google" id="ProtNLM"/>
    </source>
</evidence>
<dbReference type="AlphaFoldDB" id="A0A8H3F1X1"/>
<proteinExistence type="predicted"/>
<feature type="chain" id="PRO_5034245860" description="Gfo/Idh/MocA-like oxidoreductase N-terminal domain-containing protein" evidence="1">
    <location>
        <begin position="25"/>
        <end position="464"/>
    </location>
</feature>
<sequence>MPHSSFLIPFDLIILLELSAPFWANVDEGLRLYGETLQEGTYADSRANSYADQSDLQKAIGIFAQDQHLPAILACRDLLSLKAIYSRSSKSAQALVSIASEGDPGSDIHVYGDDAGEGRSYEDLLNREDVQSVIIALPIVVQPEYIRKALEAGKDVLSEKPIAKDLVTARELLNWYHRFDAGESDGGKSRWSVAENFRFLDSFIYAGKRIGEMGRVLGFSVRMATFVKPGDRYFGRRQDPFLFINAVQPPCHYTSSWFRDSPKLLNRKQKADDIYTCEPETSWRKTPSYQGGFLLDGGVHFTAGIRLLLASASAGEGTYIENLSAHTAQLQSHLPPADTVDATMKTNTGATGSFSVSFGTTLPDDFEYRVACERGSVTVREGSVAVRREGREEAESREFPDEGEGVMQEVQAWAKGIVEGGKMELRRRQSPEEALADLEVLEAMLRSGEKGGEPVRLELQDVRT</sequence>
<keyword evidence="1" id="KW-0732">Signal</keyword>
<dbReference type="PANTHER" id="PTHR42840">
    <property type="entry name" value="NAD(P)-BINDING ROSSMANN-FOLD SUPERFAMILY PROTEIN-RELATED"/>
    <property type="match status" value="1"/>
</dbReference>
<organism evidence="4 5">
    <name type="scientific">Heterodermia speciosa</name>
    <dbReference type="NCBI Taxonomy" id="116794"/>
    <lineage>
        <taxon>Eukaryota</taxon>
        <taxon>Fungi</taxon>
        <taxon>Dikarya</taxon>
        <taxon>Ascomycota</taxon>
        <taxon>Pezizomycotina</taxon>
        <taxon>Lecanoromycetes</taxon>
        <taxon>OSLEUM clade</taxon>
        <taxon>Lecanoromycetidae</taxon>
        <taxon>Caliciales</taxon>
        <taxon>Physciaceae</taxon>
        <taxon>Heterodermia</taxon>
    </lineage>
</organism>
<dbReference type="PANTHER" id="PTHR42840:SF5">
    <property type="entry name" value="NAD(P)-BINDING ROSSMANN-FOLD SUPERFAMILY PROTEIN"/>
    <property type="match status" value="1"/>
</dbReference>
<accession>A0A8H3F1X1</accession>
<evidence type="ECO:0000259" key="3">
    <source>
        <dbReference type="Pfam" id="PF02894"/>
    </source>
</evidence>
<dbReference type="Proteomes" id="UP000664521">
    <property type="component" value="Unassembled WGS sequence"/>
</dbReference>
<dbReference type="InterPro" id="IPR000683">
    <property type="entry name" value="Gfo/Idh/MocA-like_OxRdtase_N"/>
</dbReference>
<protein>
    <recommendedName>
        <fullName evidence="6">Gfo/Idh/MocA-like oxidoreductase N-terminal domain-containing protein</fullName>
    </recommendedName>
</protein>
<name>A0A8H3F1X1_9LECA</name>
<dbReference type="GO" id="GO:0006740">
    <property type="term" value="P:NADPH regeneration"/>
    <property type="evidence" value="ECO:0007669"/>
    <property type="project" value="TreeGrafter"/>
</dbReference>
<reference evidence="4" key="1">
    <citation type="submission" date="2021-03" db="EMBL/GenBank/DDBJ databases">
        <authorList>
            <person name="Tagirdzhanova G."/>
        </authorList>
    </citation>
    <scope>NUCLEOTIDE SEQUENCE</scope>
</reference>
<dbReference type="EMBL" id="CAJPDS010000014">
    <property type="protein sequence ID" value="CAF9914477.1"/>
    <property type="molecule type" value="Genomic_DNA"/>
</dbReference>
<dbReference type="GO" id="GO:0000166">
    <property type="term" value="F:nucleotide binding"/>
    <property type="evidence" value="ECO:0007669"/>
    <property type="project" value="InterPro"/>
</dbReference>
<evidence type="ECO:0000313" key="4">
    <source>
        <dbReference type="EMBL" id="CAF9914477.1"/>
    </source>
</evidence>